<dbReference type="InterPro" id="IPR018649">
    <property type="entry name" value="SHOCT"/>
</dbReference>
<sequence length="100" mass="12004">MNNLSSDEKKEQMELIASQLKELRDMHKLNIISDDEYEKRTFYLLHPNMVKSPEMQEDKPAVSEELLDQLKEIRDMHKLSVISDVEFEKKLYELLHKQKK</sequence>
<reference evidence="2 3" key="1">
    <citation type="submission" date="2016-10" db="EMBL/GenBank/DDBJ databases">
        <authorList>
            <person name="de Groot N.N."/>
        </authorList>
    </citation>
    <scope>NUCLEOTIDE SEQUENCE [LARGE SCALE GENOMIC DNA]</scope>
    <source>
        <strain evidence="2 3">DSM 16981</strain>
    </source>
</reference>
<dbReference type="AlphaFoldDB" id="A0A1G9VEN1"/>
<dbReference type="Proteomes" id="UP000199309">
    <property type="component" value="Unassembled WGS sequence"/>
</dbReference>
<evidence type="ECO:0000313" key="2">
    <source>
        <dbReference type="EMBL" id="SDM70315.1"/>
    </source>
</evidence>
<dbReference type="STRING" id="349095.SAMN05660299_01379"/>
<organism evidence="2 3">
    <name type="scientific">Megasphaera paucivorans</name>
    <dbReference type="NCBI Taxonomy" id="349095"/>
    <lineage>
        <taxon>Bacteria</taxon>
        <taxon>Bacillati</taxon>
        <taxon>Bacillota</taxon>
        <taxon>Negativicutes</taxon>
        <taxon>Veillonellales</taxon>
        <taxon>Veillonellaceae</taxon>
        <taxon>Megasphaera</taxon>
    </lineage>
</organism>
<keyword evidence="3" id="KW-1185">Reference proteome</keyword>
<protein>
    <submittedName>
        <fullName evidence="2">Short C-terminal domain-containing protein</fullName>
    </submittedName>
</protein>
<evidence type="ECO:0000313" key="3">
    <source>
        <dbReference type="Proteomes" id="UP000199309"/>
    </source>
</evidence>
<dbReference type="EMBL" id="FNHQ01000012">
    <property type="protein sequence ID" value="SDM70315.1"/>
    <property type="molecule type" value="Genomic_DNA"/>
</dbReference>
<evidence type="ECO:0000259" key="1">
    <source>
        <dbReference type="Pfam" id="PF09851"/>
    </source>
</evidence>
<dbReference type="Pfam" id="PF09851">
    <property type="entry name" value="SHOCT"/>
    <property type="match status" value="1"/>
</dbReference>
<dbReference type="RefSeq" id="WP_091649773.1">
    <property type="nucleotide sequence ID" value="NZ_FNHQ01000012.1"/>
</dbReference>
<feature type="domain" description="SHOCT" evidence="1">
    <location>
        <begin position="18"/>
        <end position="40"/>
    </location>
</feature>
<gene>
    <name evidence="2" type="ORF">SAMN05660299_01379</name>
</gene>
<proteinExistence type="predicted"/>
<accession>A0A1G9VEN1</accession>
<name>A0A1G9VEN1_9FIRM</name>